<organism evidence="2 3">
    <name type="scientific">Trifolium pratense</name>
    <name type="common">Red clover</name>
    <dbReference type="NCBI Taxonomy" id="57577"/>
    <lineage>
        <taxon>Eukaryota</taxon>
        <taxon>Viridiplantae</taxon>
        <taxon>Streptophyta</taxon>
        <taxon>Embryophyta</taxon>
        <taxon>Tracheophyta</taxon>
        <taxon>Spermatophyta</taxon>
        <taxon>Magnoliopsida</taxon>
        <taxon>eudicotyledons</taxon>
        <taxon>Gunneridae</taxon>
        <taxon>Pentapetalae</taxon>
        <taxon>rosids</taxon>
        <taxon>fabids</taxon>
        <taxon>Fabales</taxon>
        <taxon>Fabaceae</taxon>
        <taxon>Papilionoideae</taxon>
        <taxon>50 kb inversion clade</taxon>
        <taxon>NPAAA clade</taxon>
        <taxon>Hologalegina</taxon>
        <taxon>IRL clade</taxon>
        <taxon>Trifolieae</taxon>
        <taxon>Trifolium</taxon>
    </lineage>
</organism>
<feature type="non-terminal residue" evidence="2">
    <location>
        <position position="47"/>
    </location>
</feature>
<feature type="domain" description="Retroviral polymerase SH3-like" evidence="1">
    <location>
        <begin position="22"/>
        <end position="47"/>
    </location>
</feature>
<evidence type="ECO:0000313" key="2">
    <source>
        <dbReference type="EMBL" id="PNX64970.1"/>
    </source>
</evidence>
<accession>A0A2K3KFA0</accession>
<reference evidence="2 3" key="2">
    <citation type="journal article" date="2017" name="Front. Plant Sci.">
        <title>Gene Classification and Mining of Molecular Markers Useful in Red Clover (Trifolium pratense) Breeding.</title>
        <authorList>
            <person name="Istvanek J."/>
            <person name="Dluhosova J."/>
            <person name="Dluhos P."/>
            <person name="Patkova L."/>
            <person name="Nedelnik J."/>
            <person name="Repkova J."/>
        </authorList>
    </citation>
    <scope>NUCLEOTIDE SEQUENCE [LARGE SCALE GENOMIC DNA]</scope>
    <source>
        <strain evidence="3">cv. Tatra</strain>
        <tissue evidence="2">Young leaves</tissue>
    </source>
</reference>
<name>A0A2K3KFA0_TRIPR</name>
<dbReference type="Pfam" id="PF25597">
    <property type="entry name" value="SH3_retrovirus"/>
    <property type="match status" value="1"/>
</dbReference>
<dbReference type="AlphaFoldDB" id="A0A2K3KFA0"/>
<proteinExistence type="predicted"/>
<evidence type="ECO:0000313" key="3">
    <source>
        <dbReference type="Proteomes" id="UP000236291"/>
    </source>
</evidence>
<reference evidence="2 3" key="1">
    <citation type="journal article" date="2014" name="Am. J. Bot.">
        <title>Genome assembly and annotation for red clover (Trifolium pratense; Fabaceae).</title>
        <authorList>
            <person name="Istvanek J."/>
            <person name="Jaros M."/>
            <person name="Krenek A."/>
            <person name="Repkova J."/>
        </authorList>
    </citation>
    <scope>NUCLEOTIDE SEQUENCE [LARGE SCALE GENOMIC DNA]</scope>
    <source>
        <strain evidence="3">cv. Tatra</strain>
        <tissue evidence="2">Young leaves</tissue>
    </source>
</reference>
<dbReference type="EMBL" id="ASHM01172840">
    <property type="protein sequence ID" value="PNX64970.1"/>
    <property type="molecule type" value="Genomic_DNA"/>
</dbReference>
<gene>
    <name evidence="2" type="ORF">L195_g062369</name>
</gene>
<dbReference type="Proteomes" id="UP000236291">
    <property type="component" value="Unassembled WGS sequence"/>
</dbReference>
<dbReference type="InterPro" id="IPR057670">
    <property type="entry name" value="SH3_retrovirus"/>
</dbReference>
<evidence type="ECO:0000259" key="1">
    <source>
        <dbReference type="Pfam" id="PF25597"/>
    </source>
</evidence>
<comment type="caution">
    <text evidence="2">The sequence shown here is derived from an EMBL/GenBank/DDBJ whole genome shotgun (WGS) entry which is preliminary data.</text>
</comment>
<sequence length="47" mass="5319">MTPEEAWSGRKPSVNHFRVFGCLAHVHIPDSQRKKLDSKSKKCVLLG</sequence>
<protein>
    <submittedName>
        <fullName evidence="2">Retrovirus-related Pol polyprotein from transposon TNT 1-94</fullName>
    </submittedName>
</protein>